<dbReference type="Pfam" id="PF00005">
    <property type="entry name" value="ABC_tran"/>
    <property type="match status" value="1"/>
</dbReference>
<dbReference type="PANTHER" id="PTHR45772:SF4">
    <property type="entry name" value="ABC TRANSPORTER ATP-BINDING PROTEIN"/>
    <property type="match status" value="1"/>
</dbReference>
<evidence type="ECO:0000259" key="4">
    <source>
        <dbReference type="PROSITE" id="PS50893"/>
    </source>
</evidence>
<protein>
    <submittedName>
        <fullName evidence="5">ABC transporter ATP-binding protein</fullName>
    </submittedName>
</protein>
<keyword evidence="1" id="KW-0813">Transport</keyword>
<evidence type="ECO:0000256" key="1">
    <source>
        <dbReference type="ARBA" id="ARBA00022448"/>
    </source>
</evidence>
<dbReference type="PROSITE" id="PS50893">
    <property type="entry name" value="ABC_TRANSPORTER_2"/>
    <property type="match status" value="1"/>
</dbReference>
<dbReference type="SUPFAM" id="SSF52540">
    <property type="entry name" value="P-loop containing nucleoside triphosphate hydrolases"/>
    <property type="match status" value="1"/>
</dbReference>
<dbReference type="GO" id="GO:0005524">
    <property type="term" value="F:ATP binding"/>
    <property type="evidence" value="ECO:0007669"/>
    <property type="project" value="UniProtKB-KW"/>
</dbReference>
<keyword evidence="5" id="KW-0378">Hydrolase</keyword>
<dbReference type="InterPro" id="IPR032823">
    <property type="entry name" value="BCA_ABC_TP_C"/>
</dbReference>
<dbReference type="RefSeq" id="WP_330131904.1">
    <property type="nucleotide sequence ID" value="NZ_JAUTXY010000001.1"/>
</dbReference>
<dbReference type="SMART" id="SM00382">
    <property type="entry name" value="AAA"/>
    <property type="match status" value="1"/>
</dbReference>
<feature type="domain" description="ABC transporter" evidence="4">
    <location>
        <begin position="17"/>
        <end position="266"/>
    </location>
</feature>
<keyword evidence="6" id="KW-1185">Reference proteome</keyword>
<organism evidence="5 6">
    <name type="scientific">Rhodococcus artemisiae</name>
    <dbReference type="NCBI Taxonomy" id="714159"/>
    <lineage>
        <taxon>Bacteria</taxon>
        <taxon>Bacillati</taxon>
        <taxon>Actinomycetota</taxon>
        <taxon>Actinomycetes</taxon>
        <taxon>Mycobacteriales</taxon>
        <taxon>Nocardiaceae</taxon>
        <taxon>Rhodococcus</taxon>
    </lineage>
</organism>
<evidence type="ECO:0000313" key="5">
    <source>
        <dbReference type="EMBL" id="MEE2056667.1"/>
    </source>
</evidence>
<sequence length="270" mass="28147">MQIQTPFRTDAADTSRLELTGIGVRFGGIVALDDVSLQVPAGSVVGIMGPNGAGKTTLFNVICGFIRPGDGSMSFDGRPFAPVPQRLSARGVSRTLQGLGLFAGLTALDNVTAGASGRHRSPFAAGLLGLPFAARSNRQAVGEASALLDEFGIGSYAHALPPALPYPVAKKVALARALISDPTLILLDEPAGGLDQADIDDLRELIRALPQRADSVVSVMLVEHNVDLIMSVCDHIAVLDFGRVISQGTPDEIKADPVVAQAYLGDREAS</sequence>
<keyword evidence="2" id="KW-0547">Nucleotide-binding</keyword>
<dbReference type="Pfam" id="PF12399">
    <property type="entry name" value="BCA_ABC_TP_C"/>
    <property type="match status" value="1"/>
</dbReference>
<dbReference type="PANTHER" id="PTHR45772">
    <property type="entry name" value="CONSERVED COMPONENT OF ABC TRANSPORTER FOR NATURAL AMINO ACIDS-RELATED"/>
    <property type="match status" value="1"/>
</dbReference>
<comment type="caution">
    <text evidence="5">The sequence shown here is derived from an EMBL/GenBank/DDBJ whole genome shotgun (WGS) entry which is preliminary data.</text>
</comment>
<proteinExistence type="predicted"/>
<dbReference type="InterPro" id="IPR027417">
    <property type="entry name" value="P-loop_NTPase"/>
</dbReference>
<dbReference type="CDD" id="cd03219">
    <property type="entry name" value="ABC_Mj1267_LivG_branched"/>
    <property type="match status" value="1"/>
</dbReference>
<dbReference type="InterPro" id="IPR003439">
    <property type="entry name" value="ABC_transporter-like_ATP-bd"/>
</dbReference>
<keyword evidence="3 5" id="KW-0067">ATP-binding</keyword>
<dbReference type="Gene3D" id="3.40.50.300">
    <property type="entry name" value="P-loop containing nucleotide triphosphate hydrolases"/>
    <property type="match status" value="1"/>
</dbReference>
<evidence type="ECO:0000256" key="2">
    <source>
        <dbReference type="ARBA" id="ARBA00022741"/>
    </source>
</evidence>
<reference evidence="5 6" key="1">
    <citation type="submission" date="2023-07" db="EMBL/GenBank/DDBJ databases">
        <authorList>
            <person name="Girao M."/>
            <person name="Carvalho M.F."/>
        </authorList>
    </citation>
    <scope>NUCLEOTIDE SEQUENCE [LARGE SCALE GENOMIC DNA]</scope>
    <source>
        <strain evidence="5 6">YIM65754</strain>
    </source>
</reference>
<dbReference type="GO" id="GO:0016787">
    <property type="term" value="F:hydrolase activity"/>
    <property type="evidence" value="ECO:0007669"/>
    <property type="project" value="UniProtKB-KW"/>
</dbReference>
<name>A0ABU7L6W4_9NOCA</name>
<dbReference type="EMBL" id="JAUTXY010000001">
    <property type="protein sequence ID" value="MEE2056667.1"/>
    <property type="molecule type" value="Genomic_DNA"/>
</dbReference>
<dbReference type="InterPro" id="IPR003593">
    <property type="entry name" value="AAA+_ATPase"/>
</dbReference>
<dbReference type="Proteomes" id="UP001336020">
    <property type="component" value="Unassembled WGS sequence"/>
</dbReference>
<gene>
    <name evidence="5" type="ORF">Q7514_03900</name>
</gene>
<evidence type="ECO:0000313" key="6">
    <source>
        <dbReference type="Proteomes" id="UP001336020"/>
    </source>
</evidence>
<accession>A0ABU7L6W4</accession>
<evidence type="ECO:0000256" key="3">
    <source>
        <dbReference type="ARBA" id="ARBA00022840"/>
    </source>
</evidence>
<dbReference type="InterPro" id="IPR051120">
    <property type="entry name" value="ABC_AA/LPS_Transport"/>
</dbReference>